<sequence length="159" mass="18398">MSKTRKNIQNTLFDEAPEISETQSIVRIVSTRGTNQIEVEYPVTKERILVILPTKFNKLVWVKKGDYVVISTDRSEQNKGKIKGFVDHILLSHHVKSLKKQGKWPLEFETNIDEEDSAVEKKEAQEDEEYFEGNPNRVAFSDDEEDGEDDDEDDDDDHN</sequence>
<dbReference type="InterPro" id="IPR006196">
    <property type="entry name" value="RNA-binding_domain_S1_IF1"/>
</dbReference>
<evidence type="ECO:0000313" key="5">
    <source>
        <dbReference type="EMBL" id="KAG2382284.1"/>
    </source>
</evidence>
<keyword evidence="2" id="KW-0694">RNA-binding</keyword>
<dbReference type="PANTHER" id="PTHR21641">
    <property type="entry name" value="TRANSLATION INITIATION FACTOR-RELATED"/>
    <property type="match status" value="1"/>
</dbReference>
<evidence type="ECO:0000256" key="3">
    <source>
        <dbReference type="SAM" id="MobiDB-lite"/>
    </source>
</evidence>
<feature type="compositionally biased region" description="Acidic residues" evidence="3">
    <location>
        <begin position="141"/>
        <end position="159"/>
    </location>
</feature>
<gene>
    <name evidence="5" type="ORF">C9374_005486</name>
</gene>
<dbReference type="RefSeq" id="XP_044547963.1">
    <property type="nucleotide sequence ID" value="XM_044695241.1"/>
</dbReference>
<reference evidence="5 6" key="1">
    <citation type="journal article" date="2018" name="BMC Genomics">
        <title>The genome of Naegleria lovaniensis, the basis for a comparative approach to unravel pathogenicity factors of the human pathogenic amoeba N. fowleri.</title>
        <authorList>
            <person name="Liechti N."/>
            <person name="Schurch N."/>
            <person name="Bruggmann R."/>
            <person name="Wittwer M."/>
        </authorList>
    </citation>
    <scope>NUCLEOTIDE SEQUENCE [LARGE SCALE GENOMIC DNA]</scope>
    <source>
        <strain evidence="5 6">ATCC 30569</strain>
    </source>
</reference>
<dbReference type="InterPro" id="IPR001253">
    <property type="entry name" value="TIF_eIF-1A"/>
</dbReference>
<evidence type="ECO:0000256" key="2">
    <source>
        <dbReference type="ARBA" id="ARBA00022884"/>
    </source>
</evidence>
<evidence type="ECO:0000259" key="4">
    <source>
        <dbReference type="Pfam" id="PF01176"/>
    </source>
</evidence>
<dbReference type="PANTHER" id="PTHR21641:SF0">
    <property type="entry name" value="RNA-BINDING PROTEIN EIF1AD-RELATED"/>
    <property type="match status" value="1"/>
</dbReference>
<dbReference type="InterPro" id="IPR039294">
    <property type="entry name" value="EIF1AD"/>
</dbReference>
<dbReference type="Pfam" id="PF01176">
    <property type="entry name" value="eIF-1a"/>
    <property type="match status" value="1"/>
</dbReference>
<name>A0AA88GNH3_NAELO</name>
<comment type="caution">
    <text evidence="5">The sequence shown here is derived from an EMBL/GenBank/DDBJ whole genome shotgun (WGS) entry which is preliminary data.</text>
</comment>
<dbReference type="GO" id="GO:0003723">
    <property type="term" value="F:RNA binding"/>
    <property type="evidence" value="ECO:0007669"/>
    <property type="project" value="UniProtKB-KW"/>
</dbReference>
<comment type="similarity">
    <text evidence="1">Belongs to the EIF1AD family.</text>
</comment>
<dbReference type="GeneID" id="68097941"/>
<dbReference type="Proteomes" id="UP000816034">
    <property type="component" value="Unassembled WGS sequence"/>
</dbReference>
<keyword evidence="6" id="KW-1185">Reference proteome</keyword>
<proteinExistence type="inferred from homology"/>
<feature type="region of interest" description="Disordered" evidence="3">
    <location>
        <begin position="115"/>
        <end position="159"/>
    </location>
</feature>
<dbReference type="GO" id="GO:0003743">
    <property type="term" value="F:translation initiation factor activity"/>
    <property type="evidence" value="ECO:0007669"/>
    <property type="project" value="InterPro"/>
</dbReference>
<protein>
    <recommendedName>
        <fullName evidence="4">S1-like domain-containing protein</fullName>
    </recommendedName>
</protein>
<accession>A0AA88GNH3</accession>
<evidence type="ECO:0000313" key="6">
    <source>
        <dbReference type="Proteomes" id="UP000816034"/>
    </source>
</evidence>
<dbReference type="Gene3D" id="2.40.50.140">
    <property type="entry name" value="Nucleic acid-binding proteins"/>
    <property type="match status" value="1"/>
</dbReference>
<dbReference type="InterPro" id="IPR012340">
    <property type="entry name" value="NA-bd_OB-fold"/>
</dbReference>
<feature type="domain" description="S1-like" evidence="4">
    <location>
        <begin position="23"/>
        <end position="82"/>
    </location>
</feature>
<dbReference type="AlphaFoldDB" id="A0AA88GNH3"/>
<dbReference type="SMART" id="SM00652">
    <property type="entry name" value="eIF1a"/>
    <property type="match status" value="1"/>
</dbReference>
<dbReference type="EMBL" id="PYSW02000024">
    <property type="protein sequence ID" value="KAG2382284.1"/>
    <property type="molecule type" value="Genomic_DNA"/>
</dbReference>
<organism evidence="5 6">
    <name type="scientific">Naegleria lovaniensis</name>
    <name type="common">Amoeba</name>
    <dbReference type="NCBI Taxonomy" id="51637"/>
    <lineage>
        <taxon>Eukaryota</taxon>
        <taxon>Discoba</taxon>
        <taxon>Heterolobosea</taxon>
        <taxon>Tetramitia</taxon>
        <taxon>Eutetramitia</taxon>
        <taxon>Vahlkampfiidae</taxon>
        <taxon>Naegleria</taxon>
    </lineage>
</organism>
<dbReference type="SUPFAM" id="SSF50249">
    <property type="entry name" value="Nucleic acid-binding proteins"/>
    <property type="match status" value="1"/>
</dbReference>
<evidence type="ECO:0000256" key="1">
    <source>
        <dbReference type="ARBA" id="ARBA00007340"/>
    </source>
</evidence>
<dbReference type="GO" id="GO:0005634">
    <property type="term" value="C:nucleus"/>
    <property type="evidence" value="ECO:0007669"/>
    <property type="project" value="TreeGrafter"/>
</dbReference>